<organism evidence="5 6">
    <name type="scientific">Rubroshorea leprosula</name>
    <dbReference type="NCBI Taxonomy" id="152421"/>
    <lineage>
        <taxon>Eukaryota</taxon>
        <taxon>Viridiplantae</taxon>
        <taxon>Streptophyta</taxon>
        <taxon>Embryophyta</taxon>
        <taxon>Tracheophyta</taxon>
        <taxon>Spermatophyta</taxon>
        <taxon>Magnoliopsida</taxon>
        <taxon>eudicotyledons</taxon>
        <taxon>Gunneridae</taxon>
        <taxon>Pentapetalae</taxon>
        <taxon>rosids</taxon>
        <taxon>malvids</taxon>
        <taxon>Malvales</taxon>
        <taxon>Dipterocarpaceae</taxon>
        <taxon>Rubroshorea</taxon>
    </lineage>
</organism>
<dbReference type="Proteomes" id="UP001054252">
    <property type="component" value="Unassembled WGS sequence"/>
</dbReference>
<comment type="similarity">
    <text evidence="1">Belongs to the 'GDSL' lipolytic enzyme family.</text>
</comment>
<evidence type="ECO:0000256" key="2">
    <source>
        <dbReference type="ARBA" id="ARBA00022729"/>
    </source>
</evidence>
<dbReference type="AlphaFoldDB" id="A0AAV5KEP3"/>
<evidence type="ECO:0000256" key="4">
    <source>
        <dbReference type="ARBA" id="ARBA00023180"/>
    </source>
</evidence>
<gene>
    <name evidence="5" type="ORF">SLEP1_g32803</name>
</gene>
<comment type="caution">
    <text evidence="5">The sequence shown here is derived from an EMBL/GenBank/DDBJ whole genome shotgun (WGS) entry which is preliminary data.</text>
</comment>
<accession>A0AAV5KEP3</accession>
<keyword evidence="6" id="KW-1185">Reference proteome</keyword>
<evidence type="ECO:0000313" key="5">
    <source>
        <dbReference type="EMBL" id="GKV23011.1"/>
    </source>
</evidence>
<reference evidence="5 6" key="1">
    <citation type="journal article" date="2021" name="Commun. Biol.">
        <title>The genome of Shorea leprosula (Dipterocarpaceae) highlights the ecological relevance of drought in aseasonal tropical rainforests.</title>
        <authorList>
            <person name="Ng K.K.S."/>
            <person name="Kobayashi M.J."/>
            <person name="Fawcett J.A."/>
            <person name="Hatakeyama M."/>
            <person name="Paape T."/>
            <person name="Ng C.H."/>
            <person name="Ang C.C."/>
            <person name="Tnah L.H."/>
            <person name="Lee C.T."/>
            <person name="Nishiyama T."/>
            <person name="Sese J."/>
            <person name="O'Brien M.J."/>
            <person name="Copetti D."/>
            <person name="Mohd Noor M.I."/>
            <person name="Ong R.C."/>
            <person name="Putra M."/>
            <person name="Sireger I.Z."/>
            <person name="Indrioko S."/>
            <person name="Kosugi Y."/>
            <person name="Izuno A."/>
            <person name="Isagi Y."/>
            <person name="Lee S.L."/>
            <person name="Shimizu K.K."/>
        </authorList>
    </citation>
    <scope>NUCLEOTIDE SEQUENCE [LARGE SCALE GENOMIC DNA]</scope>
    <source>
        <strain evidence="5">214</strain>
    </source>
</reference>
<sequence>MSERTAMNGARPNISMSMSMRLKSFWALSRSIRKLKPVALFVIAFSVLLLKRRQNNFGYSYGCDFPAIFNFGDSNSDTGGKSAAFDRIPYPNGETFFHKQSGRYCNGKLVLDFIGRVALLKFSSFKHWLCYIRKMKITSLGHIFLFFNINLGLFAAEKLKLPYLNAYLDSIGTNFRHGANFAIGGSTIQPLDTRVFNQGFNPISLDIQILQFEQLRERTNELYKEGVNSNIRSELPRPEDFTKALYTFDIGQNDLDAAFNFMTEEQVLASVPGLIDQLAHAVMRLYQLGARAFWIHNTGPIGCLPQQVLDYPPKPENVDQNGCIKSQNVVAQEFNRQLKERVSQLRVQLEDAVLTYVDIYSAKYSLISEATKHGFTNPLGYCCGHHLNDKCWRRKIVNGTEITRSSCSNPSTYISWDGVHFSHTANRWVVDKILDGSLSDPPIPITEVCQKPHHLRSKDQNL</sequence>
<protein>
    <recommendedName>
        <fullName evidence="7">GDSL esterase/lipase At5g14450-like</fullName>
    </recommendedName>
</protein>
<keyword evidence="4" id="KW-0325">Glycoprotein</keyword>
<dbReference type="InterPro" id="IPR001087">
    <property type="entry name" value="GDSL"/>
</dbReference>
<dbReference type="InterPro" id="IPR035669">
    <property type="entry name" value="SGNH_plant_lipase-like"/>
</dbReference>
<dbReference type="Gene3D" id="3.40.50.1110">
    <property type="entry name" value="SGNH hydrolase"/>
    <property type="match status" value="1"/>
</dbReference>
<dbReference type="PANTHER" id="PTHR22835:SF510">
    <property type="entry name" value="GDSL ESTERASE_LIPASE"/>
    <property type="match status" value="1"/>
</dbReference>
<dbReference type="EMBL" id="BPVZ01000061">
    <property type="protein sequence ID" value="GKV23011.1"/>
    <property type="molecule type" value="Genomic_DNA"/>
</dbReference>
<dbReference type="PANTHER" id="PTHR22835">
    <property type="entry name" value="ZINC FINGER FYVE DOMAIN CONTAINING PROTEIN"/>
    <property type="match status" value="1"/>
</dbReference>
<dbReference type="Pfam" id="PF00657">
    <property type="entry name" value="Lipase_GDSL"/>
    <property type="match status" value="1"/>
</dbReference>
<evidence type="ECO:0000256" key="3">
    <source>
        <dbReference type="ARBA" id="ARBA00022801"/>
    </source>
</evidence>
<evidence type="ECO:0000313" key="6">
    <source>
        <dbReference type="Proteomes" id="UP001054252"/>
    </source>
</evidence>
<keyword evidence="3" id="KW-0378">Hydrolase</keyword>
<dbReference type="InterPro" id="IPR036514">
    <property type="entry name" value="SGNH_hydro_sf"/>
</dbReference>
<proteinExistence type="inferred from homology"/>
<keyword evidence="2" id="KW-0732">Signal</keyword>
<evidence type="ECO:0008006" key="7">
    <source>
        <dbReference type="Google" id="ProtNLM"/>
    </source>
</evidence>
<name>A0AAV5KEP3_9ROSI</name>
<dbReference type="CDD" id="cd01837">
    <property type="entry name" value="SGNH_plant_lipase_like"/>
    <property type="match status" value="1"/>
</dbReference>
<evidence type="ECO:0000256" key="1">
    <source>
        <dbReference type="ARBA" id="ARBA00008668"/>
    </source>
</evidence>
<dbReference type="GO" id="GO:0016788">
    <property type="term" value="F:hydrolase activity, acting on ester bonds"/>
    <property type="evidence" value="ECO:0007669"/>
    <property type="project" value="InterPro"/>
</dbReference>